<protein>
    <submittedName>
        <fullName evidence="2">Uncharacterized protein</fullName>
    </submittedName>
</protein>
<reference evidence="2 3" key="1">
    <citation type="submission" date="2023-08" db="EMBL/GenBank/DDBJ databases">
        <title>Black Yeasts Isolated from many extreme environments.</title>
        <authorList>
            <person name="Coleine C."/>
            <person name="Stajich J.E."/>
            <person name="Selbmann L."/>
        </authorList>
    </citation>
    <scope>NUCLEOTIDE SEQUENCE [LARGE SCALE GENOMIC DNA]</scope>
    <source>
        <strain evidence="2 3">CCFEE 536</strain>
    </source>
</reference>
<feature type="compositionally biased region" description="Low complexity" evidence="1">
    <location>
        <begin position="58"/>
        <end position="78"/>
    </location>
</feature>
<comment type="caution">
    <text evidence="2">The sequence shown here is derived from an EMBL/GenBank/DDBJ whole genome shotgun (WGS) entry which is preliminary data.</text>
</comment>
<name>A0ABR0KS68_9PEZI</name>
<evidence type="ECO:0000313" key="3">
    <source>
        <dbReference type="Proteomes" id="UP001357485"/>
    </source>
</evidence>
<dbReference type="PANTHER" id="PTHR42090:SF1">
    <property type="match status" value="1"/>
</dbReference>
<keyword evidence="3" id="KW-1185">Reference proteome</keyword>
<proteinExistence type="predicted"/>
<dbReference type="Proteomes" id="UP001357485">
    <property type="component" value="Unassembled WGS sequence"/>
</dbReference>
<organism evidence="2 3">
    <name type="scientific">Cryomyces antarcticus</name>
    <dbReference type="NCBI Taxonomy" id="329879"/>
    <lineage>
        <taxon>Eukaryota</taxon>
        <taxon>Fungi</taxon>
        <taxon>Dikarya</taxon>
        <taxon>Ascomycota</taxon>
        <taxon>Pezizomycotina</taxon>
        <taxon>Dothideomycetes</taxon>
        <taxon>Dothideomycetes incertae sedis</taxon>
        <taxon>Cryomyces</taxon>
    </lineage>
</organism>
<gene>
    <name evidence="2" type="ORF">LTR16_004089</name>
</gene>
<sequence length="150" mass="15395">MFSTTARRFLSPSLTRSTPFRLSPALAPRSFHSSRRALYPSKDSQDKDSVVPKSTEYSKSGSDDASAATDAAFDPSTTRPEQEQKQAEGASGGASVNPLEVSPANQEVSKPRGEQEGGAGASKAESGQSSGREGASGGGSPTKNGGKKSG</sequence>
<dbReference type="PANTHER" id="PTHR42090">
    <property type="match status" value="1"/>
</dbReference>
<accession>A0ABR0KS68</accession>
<feature type="region of interest" description="Disordered" evidence="1">
    <location>
        <begin position="1"/>
        <end position="150"/>
    </location>
</feature>
<feature type="compositionally biased region" description="Polar residues" evidence="1">
    <location>
        <begin position="1"/>
        <end position="20"/>
    </location>
</feature>
<evidence type="ECO:0000256" key="1">
    <source>
        <dbReference type="SAM" id="MobiDB-lite"/>
    </source>
</evidence>
<evidence type="ECO:0000313" key="2">
    <source>
        <dbReference type="EMBL" id="KAK5122358.1"/>
    </source>
</evidence>
<feature type="compositionally biased region" description="Low complexity" evidence="1">
    <location>
        <begin position="121"/>
        <end position="133"/>
    </location>
</feature>
<dbReference type="EMBL" id="JAVRRA010025119">
    <property type="protein sequence ID" value="KAK5122358.1"/>
    <property type="molecule type" value="Genomic_DNA"/>
</dbReference>